<organism evidence="1 2">
    <name type="scientific">Ancylobacter defluvii</name>
    <dbReference type="NCBI Taxonomy" id="1282440"/>
    <lineage>
        <taxon>Bacteria</taxon>
        <taxon>Pseudomonadati</taxon>
        <taxon>Pseudomonadota</taxon>
        <taxon>Alphaproteobacteria</taxon>
        <taxon>Hyphomicrobiales</taxon>
        <taxon>Xanthobacteraceae</taxon>
        <taxon>Ancylobacter</taxon>
    </lineage>
</organism>
<accession>A0A9W6K103</accession>
<proteinExistence type="predicted"/>
<evidence type="ECO:0000313" key="2">
    <source>
        <dbReference type="Proteomes" id="UP001143330"/>
    </source>
</evidence>
<comment type="caution">
    <text evidence="1">The sequence shown here is derived from an EMBL/GenBank/DDBJ whole genome shotgun (WGS) entry which is preliminary data.</text>
</comment>
<reference evidence="1" key="1">
    <citation type="journal article" date="2014" name="Int. J. Syst. Evol. Microbiol.">
        <title>Complete genome sequence of Corynebacterium casei LMG S-19264T (=DSM 44701T), isolated from a smear-ripened cheese.</title>
        <authorList>
            <consortium name="US DOE Joint Genome Institute (JGI-PGF)"/>
            <person name="Walter F."/>
            <person name="Albersmeier A."/>
            <person name="Kalinowski J."/>
            <person name="Ruckert C."/>
        </authorList>
    </citation>
    <scope>NUCLEOTIDE SEQUENCE</scope>
    <source>
        <strain evidence="1">VKM B-2789</strain>
    </source>
</reference>
<evidence type="ECO:0000313" key="1">
    <source>
        <dbReference type="EMBL" id="GLK85715.1"/>
    </source>
</evidence>
<name>A0A9W6K103_9HYPH</name>
<dbReference type="EMBL" id="BSFM01000017">
    <property type="protein sequence ID" value="GLK85715.1"/>
    <property type="molecule type" value="Genomic_DNA"/>
</dbReference>
<gene>
    <name evidence="1" type="ORF">GCM10017653_37850</name>
</gene>
<protein>
    <submittedName>
        <fullName evidence="1">Uncharacterized protein</fullName>
    </submittedName>
</protein>
<reference evidence="1" key="2">
    <citation type="submission" date="2023-01" db="EMBL/GenBank/DDBJ databases">
        <authorList>
            <person name="Sun Q."/>
            <person name="Evtushenko L."/>
        </authorList>
    </citation>
    <scope>NUCLEOTIDE SEQUENCE</scope>
    <source>
        <strain evidence="1">VKM B-2789</strain>
    </source>
</reference>
<sequence length="71" mass="8002">MKGAARHSKLYVVTSEGIRFGEVLHHPKKGADFYRIRVRIHGVWSVLTAVNPRLVYRSLKAAARARSEVTS</sequence>
<keyword evidence="2" id="KW-1185">Reference proteome</keyword>
<dbReference type="AlphaFoldDB" id="A0A9W6K103"/>
<dbReference type="RefSeq" id="WP_213359430.1">
    <property type="nucleotide sequence ID" value="NZ_BSFM01000017.1"/>
</dbReference>
<dbReference type="Proteomes" id="UP001143330">
    <property type="component" value="Unassembled WGS sequence"/>
</dbReference>